<dbReference type="InParanoid" id="A0A0L0HNL6"/>
<sequence>MPTTVATSTAARKTGVKGIFALFKRGEPAVDASAVDFLRRISSEDTLNDESTEQVEEVPKEADPYKIFIATVEKDVQSLQQQKGFRTMRWKIPPGVDTNKVLRQCKRLSSKAQFVIEQVGTLNYITAKLS</sequence>
<dbReference type="VEuPathDB" id="FungiDB:SPPG_02998"/>
<proteinExistence type="predicted"/>
<dbReference type="Proteomes" id="UP000053201">
    <property type="component" value="Unassembled WGS sequence"/>
</dbReference>
<dbReference type="EMBL" id="KQ257453">
    <property type="protein sequence ID" value="KND02540.1"/>
    <property type="molecule type" value="Genomic_DNA"/>
</dbReference>
<accession>A0A0L0HNL6</accession>
<reference evidence="1 2" key="1">
    <citation type="submission" date="2009-08" db="EMBL/GenBank/DDBJ databases">
        <title>The Genome Sequence of Spizellomyces punctatus strain DAOM BR117.</title>
        <authorList>
            <consortium name="The Broad Institute Genome Sequencing Platform"/>
            <person name="Russ C."/>
            <person name="Cuomo C."/>
            <person name="Shea T."/>
            <person name="Young S.K."/>
            <person name="Zeng Q."/>
            <person name="Koehrsen M."/>
            <person name="Haas B."/>
            <person name="Borodovsky M."/>
            <person name="Guigo R."/>
            <person name="Alvarado L."/>
            <person name="Berlin A."/>
            <person name="Bochicchio J."/>
            <person name="Borenstein D."/>
            <person name="Chapman S."/>
            <person name="Chen Z."/>
            <person name="Engels R."/>
            <person name="Freedman E."/>
            <person name="Gellesch M."/>
            <person name="Goldberg J."/>
            <person name="Griggs A."/>
            <person name="Gujja S."/>
            <person name="Heiman D."/>
            <person name="Hepburn T."/>
            <person name="Howarth C."/>
            <person name="Jen D."/>
            <person name="Larson L."/>
            <person name="Lewis B."/>
            <person name="Mehta T."/>
            <person name="Park D."/>
            <person name="Pearson M."/>
            <person name="Roberts A."/>
            <person name="Saif S."/>
            <person name="Shenoy N."/>
            <person name="Sisk P."/>
            <person name="Stolte C."/>
            <person name="Sykes S."/>
            <person name="Thomson T."/>
            <person name="Walk T."/>
            <person name="White J."/>
            <person name="Yandava C."/>
            <person name="Burger G."/>
            <person name="Gray M.W."/>
            <person name="Holland P.W.H."/>
            <person name="King N."/>
            <person name="Lang F.B.F."/>
            <person name="Roger A.J."/>
            <person name="Ruiz-Trillo I."/>
            <person name="Lander E."/>
            <person name="Nusbaum C."/>
        </authorList>
    </citation>
    <scope>NUCLEOTIDE SEQUENCE [LARGE SCALE GENOMIC DNA]</scope>
    <source>
        <strain evidence="1 2">DAOM BR117</strain>
    </source>
</reference>
<protein>
    <submittedName>
        <fullName evidence="1">Uncharacterized protein</fullName>
    </submittedName>
</protein>
<name>A0A0L0HNL6_SPIPD</name>
<dbReference type="GeneID" id="27686546"/>
<gene>
    <name evidence="1" type="ORF">SPPG_02998</name>
</gene>
<dbReference type="OrthoDB" id="2145007at2759"/>
<organism evidence="1 2">
    <name type="scientific">Spizellomyces punctatus (strain DAOM BR117)</name>
    <dbReference type="NCBI Taxonomy" id="645134"/>
    <lineage>
        <taxon>Eukaryota</taxon>
        <taxon>Fungi</taxon>
        <taxon>Fungi incertae sedis</taxon>
        <taxon>Chytridiomycota</taxon>
        <taxon>Chytridiomycota incertae sedis</taxon>
        <taxon>Chytridiomycetes</taxon>
        <taxon>Spizellomycetales</taxon>
        <taxon>Spizellomycetaceae</taxon>
        <taxon>Spizellomyces</taxon>
    </lineage>
</organism>
<dbReference type="RefSeq" id="XP_016610579.1">
    <property type="nucleotide sequence ID" value="XM_016751282.1"/>
</dbReference>
<dbReference type="AlphaFoldDB" id="A0A0L0HNL6"/>
<evidence type="ECO:0000313" key="1">
    <source>
        <dbReference type="EMBL" id="KND02540.1"/>
    </source>
</evidence>
<evidence type="ECO:0000313" key="2">
    <source>
        <dbReference type="Proteomes" id="UP000053201"/>
    </source>
</evidence>
<keyword evidence="2" id="KW-1185">Reference proteome</keyword>